<dbReference type="OrthoDB" id="2729743at2759"/>
<dbReference type="Pfam" id="PF12937">
    <property type="entry name" value="F-box-like"/>
    <property type="match status" value="1"/>
</dbReference>
<evidence type="ECO:0000313" key="2">
    <source>
        <dbReference type="EMBL" id="GJE89430.1"/>
    </source>
</evidence>
<reference evidence="2 3" key="1">
    <citation type="submission" date="2021-08" db="EMBL/GenBank/DDBJ databases">
        <title>Draft Genome Sequence of Phanerochaete sordida strain YK-624.</title>
        <authorList>
            <person name="Mori T."/>
            <person name="Dohra H."/>
            <person name="Suzuki T."/>
            <person name="Kawagishi H."/>
            <person name="Hirai H."/>
        </authorList>
    </citation>
    <scope>NUCLEOTIDE SEQUENCE [LARGE SCALE GENOMIC DNA]</scope>
    <source>
        <strain evidence="2 3">YK-624</strain>
    </source>
</reference>
<feature type="domain" description="F-box" evidence="1">
    <location>
        <begin position="4"/>
        <end position="48"/>
    </location>
</feature>
<dbReference type="SUPFAM" id="SSF81383">
    <property type="entry name" value="F-box domain"/>
    <property type="match status" value="1"/>
</dbReference>
<proteinExistence type="predicted"/>
<comment type="caution">
    <text evidence="2">The sequence shown here is derived from an EMBL/GenBank/DDBJ whole genome shotgun (WGS) entry which is preliminary data.</text>
</comment>
<keyword evidence="3" id="KW-1185">Reference proteome</keyword>
<dbReference type="EMBL" id="BPQB01000012">
    <property type="protein sequence ID" value="GJE89430.1"/>
    <property type="molecule type" value="Genomic_DNA"/>
</dbReference>
<name>A0A9P3G8J7_9APHY</name>
<evidence type="ECO:0000313" key="3">
    <source>
        <dbReference type="Proteomes" id="UP000703269"/>
    </source>
</evidence>
<dbReference type="Gene3D" id="3.80.10.10">
    <property type="entry name" value="Ribonuclease Inhibitor"/>
    <property type="match status" value="1"/>
</dbReference>
<organism evidence="2 3">
    <name type="scientific">Phanerochaete sordida</name>
    <dbReference type="NCBI Taxonomy" id="48140"/>
    <lineage>
        <taxon>Eukaryota</taxon>
        <taxon>Fungi</taxon>
        <taxon>Dikarya</taxon>
        <taxon>Basidiomycota</taxon>
        <taxon>Agaricomycotina</taxon>
        <taxon>Agaricomycetes</taxon>
        <taxon>Polyporales</taxon>
        <taxon>Phanerochaetaceae</taxon>
        <taxon>Phanerochaete</taxon>
    </lineage>
</organism>
<dbReference type="Proteomes" id="UP000703269">
    <property type="component" value="Unassembled WGS sequence"/>
</dbReference>
<dbReference type="InterPro" id="IPR001810">
    <property type="entry name" value="F-box_dom"/>
</dbReference>
<accession>A0A9P3G8J7</accession>
<dbReference type="AlphaFoldDB" id="A0A9P3G8J7"/>
<dbReference type="InterPro" id="IPR036047">
    <property type="entry name" value="F-box-like_dom_sf"/>
</dbReference>
<protein>
    <submittedName>
        <fullName evidence="2">F-box protein</fullName>
    </submittedName>
</protein>
<dbReference type="InterPro" id="IPR032675">
    <property type="entry name" value="LRR_dom_sf"/>
</dbReference>
<evidence type="ECO:0000259" key="1">
    <source>
        <dbReference type="Pfam" id="PF12937"/>
    </source>
</evidence>
<sequence>MPFVPPEIISEVLAFSKQDKQTLARCSLVSRQWCQLSSPYLFNNLHLRDPPAGYPAEPFEALYAFVERNPRIRCLVRELRLTSVDSLFEVQISLERVRALIALLPFLHTIIVGSVQLREIPGEPPLTNEPPASPLQLRYAALSTSFCLGVHPTFLSRFLSHFAAIDELHFQGGVAPRALHSAYRFAPPALHELQPAPHSARPAVRVLALGRFDAAQKLLPVLPAFVRVDTLEALRVSHFTGGLVALVDALLGQTPRLRELALSFFRFASANLAYAVAQSEQYHLPGLARCPRLEALTLGVEIHLDYDLSDINQVYWRRCLEALGSACPGVRTLTLAIQTWAVTGTNYFEPLAELDWALLDRLLARFAQLTAVRVDVSSRNIGHWILAEDEMRARLSEKLSPRIRSLVRIAFADAS</sequence>
<gene>
    <name evidence="2" type="ORF">PsYK624_055310</name>
</gene>